<reference evidence="1 2" key="1">
    <citation type="submission" date="2018-01" db="EMBL/GenBank/DDBJ databases">
        <title>Complete genome sequence of Bacteriovorax stolpii DSM12778.</title>
        <authorList>
            <person name="Tang B."/>
            <person name="Chang J."/>
        </authorList>
    </citation>
    <scope>NUCLEOTIDE SEQUENCE [LARGE SCALE GENOMIC DNA]</scope>
    <source>
        <strain evidence="1 2">DSM 12778</strain>
    </source>
</reference>
<accession>A0A2K9NUC6</accession>
<protein>
    <submittedName>
        <fullName evidence="1">Uncharacterized protein</fullName>
    </submittedName>
</protein>
<sequence>MKSLLTLIDLVKTGIIWTRLTVHNTWGILNVFNIVWVKPMKGGLLTEDHPMVTGLNPETNQPIWTQNIVFQSVRSQEYQDAPSDEEIVCDVGNYMRKMVENSAQSKKYPQGKPDRMPPAINYIHGCVHYNGGFLIFNDFKDAITHFSHPEFQASFKRFVKEEKREPVTIFRNRNYDRVEFLEFVCFLRTIFPWFSNTNGNKKRIGWGNPAPYPAVNTITGHWMTDTYKIYTETGRQTVCRKPIEKQYFAHKVYFGVRSVVKPQEQFLARFTDERVVARGAKGNLFFVDLRKLSRGYKFDPAKGLPNIFERLMEKVLKVNSL</sequence>
<evidence type="ECO:0000313" key="1">
    <source>
        <dbReference type="EMBL" id="AUN99123.1"/>
    </source>
</evidence>
<dbReference type="Proteomes" id="UP000235584">
    <property type="component" value="Chromosome"/>
</dbReference>
<gene>
    <name evidence="1" type="ORF">C0V70_13635</name>
</gene>
<proteinExistence type="predicted"/>
<keyword evidence="2" id="KW-1185">Reference proteome</keyword>
<evidence type="ECO:0000313" key="2">
    <source>
        <dbReference type="Proteomes" id="UP000235584"/>
    </source>
</evidence>
<name>A0A2K9NUC6_BACTC</name>
<dbReference type="EMBL" id="CP025704">
    <property type="protein sequence ID" value="AUN99123.1"/>
    <property type="molecule type" value="Genomic_DNA"/>
</dbReference>
<dbReference type="KEGG" id="bsto:C0V70_13635"/>
<dbReference type="AlphaFoldDB" id="A0A2K9NUC6"/>
<organism evidence="1 2">
    <name type="scientific">Bacteriovorax stolpii</name>
    <name type="common">Bdellovibrio stolpii</name>
    <dbReference type="NCBI Taxonomy" id="960"/>
    <lineage>
        <taxon>Bacteria</taxon>
        <taxon>Pseudomonadati</taxon>
        <taxon>Bdellovibrionota</taxon>
        <taxon>Bacteriovoracia</taxon>
        <taxon>Bacteriovoracales</taxon>
        <taxon>Bacteriovoracaceae</taxon>
        <taxon>Bacteriovorax</taxon>
    </lineage>
</organism>
<dbReference type="RefSeq" id="WP_102244414.1">
    <property type="nucleotide sequence ID" value="NZ_CP025704.1"/>
</dbReference>